<feature type="compositionally biased region" description="Low complexity" evidence="1">
    <location>
        <begin position="28"/>
        <end position="48"/>
    </location>
</feature>
<dbReference type="RefSeq" id="XP_038776786.1">
    <property type="nucleotide sequence ID" value="XM_038920858.1"/>
</dbReference>
<accession>A0A875RVY1</accession>
<evidence type="ECO:0000313" key="3">
    <source>
        <dbReference type="Proteomes" id="UP000662931"/>
    </source>
</evidence>
<evidence type="ECO:0000256" key="1">
    <source>
        <dbReference type="SAM" id="MobiDB-lite"/>
    </source>
</evidence>
<feature type="region of interest" description="Disordered" evidence="1">
    <location>
        <begin position="526"/>
        <end position="632"/>
    </location>
</feature>
<sequence length="827" mass="93961">MSFDPVHDSIEANKDTEEHTVKAEISDDASVSGSSSASKHTASLTSLLNPTNIPAAKKGTKISDLLVGPPSQPEVNVTKKKKRKPFLKDISKDAEQKEYRSYQTLLINSRSRHLKKDDGEPYWRHEIQFEFLMRLFFNNKRAFKNPYYEAGVSYQWPDHFKWARNDDGSVCQNDGKMLTFFELYLITLLKSSKISKILKDRLLLDINYALNFCVICLLVNIGRLNTTVNFDYEMKSQFRTYHCIPSLQVGSHLPIIEKYYNIDESAIKLRLIEEDGIVVTGENSAKATNSSTRSSTLPSYASVRGGSGYTISTVKQLQDTPRIKSILKSINDLNTEIPKSYKEFVVGLSLGNKYNLNIVSLIFLLCVHEVEICKAFFPEPAELSEDEREQLNNDDPVSSGSLFNDIWLQQDVRPEDKVDRFLWLIYLFKETEFKSEKMQKNPFNKPGVSTELLEFNPNAEMSEEIATNNKYILGKTRSIVPELHYIDRGYRKADPVLNDEDTDSEKSFGEKMKALRLTFVSKEYSSDSHRVELSTPPSSASSTAVSTVASGTTAVSSTEKESNATEAMPADAKTVLSKPALTIAPKRRSTRGSAAKEAKKISEPLKVHASADLRRGTEEAGKRRRVSVRPSSIESRLKRRTGIESVEAGAADPYELEIIEESYEKSIKRRRKNGISLPIRLSRSQIESLLNSEIKAINSNSKNATSKRHRNNVYSLFMKDLLDYKMDQIQDLRITEGNLKRYSKIDPNMLICEAEGAKVDETSSQSELYDFGEFKVHYFKELNRINISIDHMELVKLRDSKLKHDERVKRFKEATSFIDEAMKKLDD</sequence>
<feature type="region of interest" description="Disordered" evidence="1">
    <location>
        <begin position="1"/>
        <end position="53"/>
    </location>
</feature>
<dbReference type="PANTHER" id="PTHR37287:SF1">
    <property type="entry name" value="INO EIGHTY SUBUNIT 1"/>
    <property type="match status" value="1"/>
</dbReference>
<dbReference type="AlphaFoldDB" id="A0A875RVY1"/>
<dbReference type="EMBL" id="CP064812">
    <property type="protein sequence ID" value="QPG73221.1"/>
    <property type="molecule type" value="Genomic_DNA"/>
</dbReference>
<feature type="compositionally biased region" description="Low complexity" evidence="1">
    <location>
        <begin position="534"/>
        <end position="557"/>
    </location>
</feature>
<evidence type="ECO:0000313" key="2">
    <source>
        <dbReference type="EMBL" id="QPG73221.1"/>
    </source>
</evidence>
<protein>
    <recommendedName>
        <fullName evidence="4">Ino eighty subunit 1</fullName>
    </recommendedName>
</protein>
<dbReference type="Proteomes" id="UP000662931">
    <property type="component" value="Chromosome 1"/>
</dbReference>
<dbReference type="KEGG" id="bnn:FOA43_000528"/>
<organism evidence="2 3">
    <name type="scientific">Eeniella nana</name>
    <name type="common">Yeast</name>
    <name type="synonym">Brettanomyces nanus</name>
    <dbReference type="NCBI Taxonomy" id="13502"/>
    <lineage>
        <taxon>Eukaryota</taxon>
        <taxon>Fungi</taxon>
        <taxon>Dikarya</taxon>
        <taxon>Ascomycota</taxon>
        <taxon>Saccharomycotina</taxon>
        <taxon>Pichiomycetes</taxon>
        <taxon>Pichiales</taxon>
        <taxon>Pichiaceae</taxon>
        <taxon>Brettanomyces</taxon>
    </lineage>
</organism>
<feature type="compositionally biased region" description="Basic and acidic residues" evidence="1">
    <location>
        <begin position="594"/>
        <end position="621"/>
    </location>
</feature>
<reference evidence="2" key="1">
    <citation type="submission" date="2020-10" db="EMBL/GenBank/DDBJ databases">
        <authorList>
            <person name="Roach M.J.R."/>
        </authorList>
    </citation>
    <scope>NUCLEOTIDE SEQUENCE</scope>
    <source>
        <strain evidence="2">CBS 1945</strain>
    </source>
</reference>
<dbReference type="GeneID" id="62193929"/>
<dbReference type="PANTHER" id="PTHR37287">
    <property type="entry name" value="INO EIGHTY SUBUNIT 1"/>
    <property type="match status" value="1"/>
</dbReference>
<dbReference type="GO" id="GO:0031011">
    <property type="term" value="C:Ino80 complex"/>
    <property type="evidence" value="ECO:0007669"/>
    <property type="project" value="InterPro"/>
</dbReference>
<name>A0A875RVY1_EENNA</name>
<keyword evidence="3" id="KW-1185">Reference proteome</keyword>
<feature type="compositionally biased region" description="Basic and acidic residues" evidence="1">
    <location>
        <begin position="1"/>
        <end position="25"/>
    </location>
</feature>
<proteinExistence type="predicted"/>
<gene>
    <name evidence="2" type="ORF">FOA43_000528</name>
</gene>
<dbReference type="InterPro" id="IPR038014">
    <property type="entry name" value="Ies1"/>
</dbReference>
<evidence type="ECO:0008006" key="4">
    <source>
        <dbReference type="Google" id="ProtNLM"/>
    </source>
</evidence>
<dbReference type="OrthoDB" id="5413003at2759"/>